<name>A0A839URV7_9GAMM</name>
<protein>
    <recommendedName>
        <fullName evidence="2">histidine kinase</fullName>
        <ecNumber evidence="2">2.7.13.3</ecNumber>
    </recommendedName>
</protein>
<evidence type="ECO:0000256" key="1">
    <source>
        <dbReference type="ARBA" id="ARBA00000085"/>
    </source>
</evidence>
<keyword evidence="3" id="KW-1133">Transmembrane helix</keyword>
<dbReference type="InterPro" id="IPR036097">
    <property type="entry name" value="HisK_dim/P_sf"/>
</dbReference>
<proteinExistence type="predicted"/>
<evidence type="ECO:0000313" key="6">
    <source>
        <dbReference type="Proteomes" id="UP000559987"/>
    </source>
</evidence>
<comment type="caution">
    <text evidence="5">The sequence shown here is derived from an EMBL/GenBank/DDBJ whole genome shotgun (WGS) entry which is preliminary data.</text>
</comment>
<dbReference type="Pfam" id="PF02518">
    <property type="entry name" value="HATPase_c"/>
    <property type="match status" value="1"/>
</dbReference>
<keyword evidence="6" id="KW-1185">Reference proteome</keyword>
<dbReference type="InterPro" id="IPR036890">
    <property type="entry name" value="HATPase_C_sf"/>
</dbReference>
<dbReference type="SMART" id="SM00387">
    <property type="entry name" value="HATPase_c"/>
    <property type="match status" value="1"/>
</dbReference>
<accession>A0A839URV7</accession>
<dbReference type="Gene3D" id="3.30.565.10">
    <property type="entry name" value="Histidine kinase-like ATPase, C-terminal domain"/>
    <property type="match status" value="1"/>
</dbReference>
<dbReference type="Pfam" id="PF13188">
    <property type="entry name" value="PAS_8"/>
    <property type="match status" value="1"/>
</dbReference>
<dbReference type="InterPro" id="IPR005467">
    <property type="entry name" value="His_kinase_dom"/>
</dbReference>
<reference evidence="5 6" key="1">
    <citation type="submission" date="2020-08" db="EMBL/GenBank/DDBJ databases">
        <title>Genomic Encyclopedia of Type Strains, Phase III (KMG-III): the genomes of soil and plant-associated and newly described type strains.</title>
        <authorList>
            <person name="Whitman W."/>
        </authorList>
    </citation>
    <scope>NUCLEOTIDE SEQUENCE [LARGE SCALE GENOMIC DNA]</scope>
    <source>
        <strain evidence="5 6">CECT 8571</strain>
    </source>
</reference>
<organism evidence="5 6">
    <name type="scientific">Simiduia aestuariiviva</name>
    <dbReference type="NCBI Taxonomy" id="1510459"/>
    <lineage>
        <taxon>Bacteria</taxon>
        <taxon>Pseudomonadati</taxon>
        <taxon>Pseudomonadota</taxon>
        <taxon>Gammaproteobacteria</taxon>
        <taxon>Cellvibrionales</taxon>
        <taxon>Cellvibrionaceae</taxon>
        <taxon>Simiduia</taxon>
    </lineage>
</organism>
<dbReference type="PROSITE" id="PS50109">
    <property type="entry name" value="HIS_KIN"/>
    <property type="match status" value="1"/>
</dbReference>
<keyword evidence="5" id="KW-0808">Transferase</keyword>
<dbReference type="GO" id="GO:0000155">
    <property type="term" value="F:phosphorelay sensor kinase activity"/>
    <property type="evidence" value="ECO:0007669"/>
    <property type="project" value="InterPro"/>
</dbReference>
<evidence type="ECO:0000313" key="5">
    <source>
        <dbReference type="EMBL" id="MBB3169220.1"/>
    </source>
</evidence>
<dbReference type="PANTHER" id="PTHR43065">
    <property type="entry name" value="SENSOR HISTIDINE KINASE"/>
    <property type="match status" value="1"/>
</dbReference>
<evidence type="ECO:0000256" key="3">
    <source>
        <dbReference type="SAM" id="Phobius"/>
    </source>
</evidence>
<dbReference type="EMBL" id="JACHXZ010000003">
    <property type="protein sequence ID" value="MBB3169220.1"/>
    <property type="molecule type" value="Genomic_DNA"/>
</dbReference>
<dbReference type="PANTHER" id="PTHR43065:SF51">
    <property type="entry name" value="HISTIDINE KINASE"/>
    <property type="match status" value="1"/>
</dbReference>
<dbReference type="InterPro" id="IPR003594">
    <property type="entry name" value="HATPase_dom"/>
</dbReference>
<dbReference type="SUPFAM" id="SSF47384">
    <property type="entry name" value="Homodimeric domain of signal transducing histidine kinase"/>
    <property type="match status" value="1"/>
</dbReference>
<dbReference type="RefSeq" id="WP_183910701.1">
    <property type="nucleotide sequence ID" value="NZ_JACHXZ010000003.1"/>
</dbReference>
<evidence type="ECO:0000256" key="2">
    <source>
        <dbReference type="ARBA" id="ARBA00012438"/>
    </source>
</evidence>
<gene>
    <name evidence="5" type="ORF">FHS30_002428</name>
</gene>
<comment type="catalytic activity">
    <reaction evidence="1">
        <text>ATP + protein L-histidine = ADP + protein N-phospho-L-histidine.</text>
        <dbReference type="EC" id="2.7.13.3"/>
    </reaction>
</comment>
<dbReference type="InterPro" id="IPR004358">
    <property type="entry name" value="Sig_transdc_His_kin-like_C"/>
</dbReference>
<feature type="transmembrane region" description="Helical" evidence="3">
    <location>
        <begin position="44"/>
        <end position="64"/>
    </location>
</feature>
<dbReference type="EC" id="2.7.13.3" evidence="2"/>
<feature type="transmembrane region" description="Helical" evidence="3">
    <location>
        <begin position="12"/>
        <end position="32"/>
    </location>
</feature>
<keyword evidence="5" id="KW-0418">Kinase</keyword>
<dbReference type="Proteomes" id="UP000559987">
    <property type="component" value="Unassembled WGS sequence"/>
</dbReference>
<dbReference type="InterPro" id="IPR000014">
    <property type="entry name" value="PAS"/>
</dbReference>
<keyword evidence="3" id="KW-0472">Membrane</keyword>
<keyword evidence="3" id="KW-0812">Transmembrane</keyword>
<dbReference type="PRINTS" id="PR00344">
    <property type="entry name" value="BCTRLSENSOR"/>
</dbReference>
<dbReference type="AlphaFoldDB" id="A0A839URV7"/>
<feature type="domain" description="Histidine kinase" evidence="4">
    <location>
        <begin position="241"/>
        <end position="444"/>
    </location>
</feature>
<evidence type="ECO:0000259" key="4">
    <source>
        <dbReference type="PROSITE" id="PS50109"/>
    </source>
</evidence>
<sequence>MGAWRLSLAVRLTAVCVLCSALGTLLAIALAGNWVDVTGWHSGALIIVLLLAGSVTAFCCYRLLRPLSRTLDALTLGLLNFRDNDFSVYVPQQSEPQLADLVKGFNCAAEKMRVERQYIYQRELLLDKVIQSSPNVMLLLDDHQRVIYANDAARHFFNEGHRIDGAQLDSLLTSTPSELANALRNGGEGLFSLGEEEVETWHLGRGQFLLNGQYHHLVLLKHMTRELSRQEVAVWKKVIRVISHELNNSLAPIASMVNSGKQLISDTDEPKLRLIFDTIEDRAKHLNQFIHGYARFAKLPLPRRSVIDWPTLLAQLAEQCTFTLISDLPHKPVSLDRAQIEQVLLNLFKNASESGSSPDEITLALQEEVRDGRAGIGLILADRGAGMSSDVLSQALLPFYSTKQSGTGLGLPLCREIVEAHDGHLSLQNREQGGLSVHIWLPVS</sequence>
<dbReference type="SUPFAM" id="SSF55874">
    <property type="entry name" value="ATPase domain of HSP90 chaperone/DNA topoisomerase II/histidine kinase"/>
    <property type="match status" value="1"/>
</dbReference>